<dbReference type="SUPFAM" id="SSF50978">
    <property type="entry name" value="WD40 repeat-like"/>
    <property type="match status" value="1"/>
</dbReference>
<protein>
    <submittedName>
        <fullName evidence="2">Uncharacterized protein</fullName>
    </submittedName>
</protein>
<name>A0A3M7T5P2_BRAPC</name>
<dbReference type="Proteomes" id="UP000276133">
    <property type="component" value="Unassembled WGS sequence"/>
</dbReference>
<keyword evidence="3" id="KW-1185">Reference proteome</keyword>
<dbReference type="PROSITE" id="PS50082">
    <property type="entry name" value="WD_REPEATS_2"/>
    <property type="match status" value="1"/>
</dbReference>
<keyword evidence="1" id="KW-0853">WD repeat</keyword>
<dbReference type="InterPro" id="IPR001680">
    <property type="entry name" value="WD40_rpt"/>
</dbReference>
<gene>
    <name evidence="2" type="ORF">BpHYR1_046513</name>
</gene>
<evidence type="ECO:0000313" key="2">
    <source>
        <dbReference type="EMBL" id="RNA43247.1"/>
    </source>
</evidence>
<proteinExistence type="predicted"/>
<dbReference type="Gene3D" id="2.130.10.10">
    <property type="entry name" value="YVTN repeat-like/Quinoprotein amine dehydrogenase"/>
    <property type="match status" value="1"/>
</dbReference>
<reference evidence="2 3" key="1">
    <citation type="journal article" date="2018" name="Sci. Rep.">
        <title>Genomic signatures of local adaptation to the degree of environmental predictability in rotifers.</title>
        <authorList>
            <person name="Franch-Gras L."/>
            <person name="Hahn C."/>
            <person name="Garcia-Roger E.M."/>
            <person name="Carmona M.J."/>
            <person name="Serra M."/>
            <person name="Gomez A."/>
        </authorList>
    </citation>
    <scope>NUCLEOTIDE SEQUENCE [LARGE SCALE GENOMIC DNA]</scope>
    <source>
        <strain evidence="2">HYR1</strain>
    </source>
</reference>
<accession>A0A3M7T5P2</accession>
<dbReference type="InterPro" id="IPR015943">
    <property type="entry name" value="WD40/YVTN_repeat-like_dom_sf"/>
</dbReference>
<dbReference type="AlphaFoldDB" id="A0A3M7T5P2"/>
<dbReference type="InterPro" id="IPR036322">
    <property type="entry name" value="WD40_repeat_dom_sf"/>
</dbReference>
<dbReference type="OrthoDB" id="19711at2759"/>
<dbReference type="Pfam" id="PF00400">
    <property type="entry name" value="WD40"/>
    <property type="match status" value="2"/>
</dbReference>
<dbReference type="EMBL" id="REGN01000247">
    <property type="protein sequence ID" value="RNA43247.1"/>
    <property type="molecule type" value="Genomic_DNA"/>
</dbReference>
<sequence>MKLREIKLKKIWAKWRKNKENFKRDYHQTFEGDFNFFTEVTNNRNTYDVNSLAKLKNGNIVSGYGDKTIKIWDRDTFESIKTINGHNSYISCLAIMQNGNIVS</sequence>
<evidence type="ECO:0000256" key="1">
    <source>
        <dbReference type="PROSITE-ProRule" id="PRU00221"/>
    </source>
</evidence>
<evidence type="ECO:0000313" key="3">
    <source>
        <dbReference type="Proteomes" id="UP000276133"/>
    </source>
</evidence>
<comment type="caution">
    <text evidence="2">The sequence shown here is derived from an EMBL/GenBank/DDBJ whole genome shotgun (WGS) entry which is preliminary data.</text>
</comment>
<feature type="repeat" description="WD" evidence="1">
    <location>
        <begin position="60"/>
        <end position="82"/>
    </location>
</feature>
<organism evidence="2 3">
    <name type="scientific">Brachionus plicatilis</name>
    <name type="common">Marine rotifer</name>
    <name type="synonym">Brachionus muelleri</name>
    <dbReference type="NCBI Taxonomy" id="10195"/>
    <lineage>
        <taxon>Eukaryota</taxon>
        <taxon>Metazoa</taxon>
        <taxon>Spiralia</taxon>
        <taxon>Gnathifera</taxon>
        <taxon>Rotifera</taxon>
        <taxon>Eurotatoria</taxon>
        <taxon>Monogononta</taxon>
        <taxon>Pseudotrocha</taxon>
        <taxon>Ploima</taxon>
        <taxon>Brachionidae</taxon>
        <taxon>Brachionus</taxon>
    </lineage>
</organism>